<sequence>MEMQDLASPHNLVGSSDAPGSSKLDKPNLSSTSVTTNGTGVKTEPMNSNETTTTTGDGSLDTFTGSGKAIIRSHIARYPLI</sequence>
<reference evidence="2" key="2">
    <citation type="submission" date="2025-08" db="UniProtKB">
        <authorList>
            <consortium name="Ensembl"/>
        </authorList>
    </citation>
    <scope>IDENTIFICATION</scope>
</reference>
<accession>A0A803YSY1</accession>
<dbReference type="AlphaFoldDB" id="A0A803YSY1"/>
<name>A0A803YSY1_MELGA</name>
<organism evidence="2 3">
    <name type="scientific">Meleagris gallopavo</name>
    <name type="common">Wild turkey</name>
    <dbReference type="NCBI Taxonomy" id="9103"/>
    <lineage>
        <taxon>Eukaryota</taxon>
        <taxon>Metazoa</taxon>
        <taxon>Chordata</taxon>
        <taxon>Craniata</taxon>
        <taxon>Vertebrata</taxon>
        <taxon>Euteleostomi</taxon>
        <taxon>Archelosauria</taxon>
        <taxon>Archosauria</taxon>
        <taxon>Dinosauria</taxon>
        <taxon>Saurischia</taxon>
        <taxon>Theropoda</taxon>
        <taxon>Coelurosauria</taxon>
        <taxon>Aves</taxon>
        <taxon>Neognathae</taxon>
        <taxon>Galloanserae</taxon>
        <taxon>Galliformes</taxon>
        <taxon>Phasianidae</taxon>
        <taxon>Meleagridinae</taxon>
        <taxon>Meleagris</taxon>
    </lineage>
</organism>
<feature type="compositionally biased region" description="Low complexity" evidence="1">
    <location>
        <begin position="51"/>
        <end position="66"/>
    </location>
</feature>
<gene>
    <name evidence="2" type="primary">LOC104909788</name>
</gene>
<feature type="compositionally biased region" description="Low complexity" evidence="1">
    <location>
        <begin position="30"/>
        <end position="43"/>
    </location>
</feature>
<proteinExistence type="predicted"/>
<evidence type="ECO:0000256" key="1">
    <source>
        <dbReference type="SAM" id="MobiDB-lite"/>
    </source>
</evidence>
<dbReference type="Ensembl" id="ENSMGAT00000037524.1">
    <property type="protein sequence ID" value="ENSMGAP00000034879.1"/>
    <property type="gene ID" value="ENSMGAG00000020096.1"/>
</dbReference>
<dbReference type="InParanoid" id="A0A803YSY1"/>
<dbReference type="GeneTree" id="ENSGT00950000182978"/>
<protein>
    <recommendedName>
        <fullName evidence="4">Eyes absent homolog</fullName>
    </recommendedName>
</protein>
<feature type="region of interest" description="Disordered" evidence="1">
    <location>
        <begin position="1"/>
        <end position="66"/>
    </location>
</feature>
<reference evidence="2" key="3">
    <citation type="submission" date="2025-09" db="UniProtKB">
        <authorList>
            <consortium name="Ensembl"/>
        </authorList>
    </citation>
    <scope>IDENTIFICATION</scope>
</reference>
<evidence type="ECO:0000313" key="3">
    <source>
        <dbReference type="Proteomes" id="UP000001645"/>
    </source>
</evidence>
<evidence type="ECO:0000313" key="2">
    <source>
        <dbReference type="Ensembl" id="ENSMGAP00000034879.1"/>
    </source>
</evidence>
<evidence type="ECO:0008006" key="4">
    <source>
        <dbReference type="Google" id="ProtNLM"/>
    </source>
</evidence>
<reference evidence="2 3" key="1">
    <citation type="journal article" date="2010" name="PLoS Biol.">
        <title>Multi-platform next-generation sequencing of the domestic turkey (Meleagris gallopavo): genome assembly and analysis.</title>
        <authorList>
            <person name="Dalloul R.A."/>
            <person name="Long J.A."/>
            <person name="Zimin A.V."/>
            <person name="Aslam L."/>
            <person name="Beal K."/>
            <person name="Blomberg L.A."/>
            <person name="Bouffard P."/>
            <person name="Burt D.W."/>
            <person name="Crasta O."/>
            <person name="Crooijmans R.P."/>
            <person name="Cooper K."/>
            <person name="Coulombe R.A."/>
            <person name="De S."/>
            <person name="Delany M.E."/>
            <person name="Dodgson J.B."/>
            <person name="Dong J.J."/>
            <person name="Evans C."/>
            <person name="Frederickson K.M."/>
            <person name="Flicek P."/>
            <person name="Florea L."/>
            <person name="Folkerts O."/>
            <person name="Groenen M.A."/>
            <person name="Harkins T.T."/>
            <person name="Herrero J."/>
            <person name="Hoffmann S."/>
            <person name="Megens H.J."/>
            <person name="Jiang A."/>
            <person name="de Jong P."/>
            <person name="Kaiser P."/>
            <person name="Kim H."/>
            <person name="Kim K.W."/>
            <person name="Kim S."/>
            <person name="Langenberger D."/>
            <person name="Lee M.K."/>
            <person name="Lee T."/>
            <person name="Mane S."/>
            <person name="Marcais G."/>
            <person name="Marz M."/>
            <person name="McElroy A.P."/>
            <person name="Modise T."/>
            <person name="Nefedov M."/>
            <person name="Notredame C."/>
            <person name="Paton I.R."/>
            <person name="Payne W.S."/>
            <person name="Pertea G."/>
            <person name="Prickett D."/>
            <person name="Puiu D."/>
            <person name="Qioa D."/>
            <person name="Raineri E."/>
            <person name="Ruffier M."/>
            <person name="Salzberg S.L."/>
            <person name="Schatz M.C."/>
            <person name="Scheuring C."/>
            <person name="Schmidt C.J."/>
            <person name="Schroeder S."/>
            <person name="Searle S.M."/>
            <person name="Smith E.J."/>
            <person name="Smith J."/>
            <person name="Sonstegard T.S."/>
            <person name="Stadler P.F."/>
            <person name="Tafer H."/>
            <person name="Tu Z.J."/>
            <person name="Van Tassell C.P."/>
            <person name="Vilella A.J."/>
            <person name="Williams K.P."/>
            <person name="Yorke J.A."/>
            <person name="Zhang L."/>
            <person name="Zhang H.B."/>
            <person name="Zhang X."/>
            <person name="Zhang Y."/>
            <person name="Reed K.M."/>
        </authorList>
    </citation>
    <scope>NUCLEOTIDE SEQUENCE [LARGE SCALE GENOMIC DNA]</scope>
</reference>
<keyword evidence="3" id="KW-1185">Reference proteome</keyword>
<dbReference type="Proteomes" id="UP000001645">
    <property type="component" value="Chromosome 2"/>
</dbReference>